<evidence type="ECO:0000313" key="1">
    <source>
        <dbReference type="EMBL" id="KAH7287000.1"/>
    </source>
</evidence>
<comment type="caution">
    <text evidence="1">The sequence shown here is derived from an EMBL/GenBank/DDBJ whole genome shotgun (WGS) entry which is preliminary data.</text>
</comment>
<dbReference type="EMBL" id="CM035437">
    <property type="protein sequence ID" value="KAH7287000.1"/>
    <property type="molecule type" value="Genomic_DNA"/>
</dbReference>
<name>A0A8T2QTS1_CERRI</name>
<organism evidence="1 2">
    <name type="scientific">Ceratopteris richardii</name>
    <name type="common">Triangle waterfern</name>
    <dbReference type="NCBI Taxonomy" id="49495"/>
    <lineage>
        <taxon>Eukaryota</taxon>
        <taxon>Viridiplantae</taxon>
        <taxon>Streptophyta</taxon>
        <taxon>Embryophyta</taxon>
        <taxon>Tracheophyta</taxon>
        <taxon>Polypodiopsida</taxon>
        <taxon>Polypodiidae</taxon>
        <taxon>Polypodiales</taxon>
        <taxon>Pteridineae</taxon>
        <taxon>Pteridaceae</taxon>
        <taxon>Parkerioideae</taxon>
        <taxon>Ceratopteris</taxon>
    </lineage>
</organism>
<protein>
    <submittedName>
        <fullName evidence="1">Uncharacterized protein</fullName>
    </submittedName>
</protein>
<dbReference type="Proteomes" id="UP000825935">
    <property type="component" value="Chromosome 32"/>
</dbReference>
<accession>A0A8T2QTS1</accession>
<gene>
    <name evidence="1" type="ORF">KP509_32G032500</name>
</gene>
<sequence length="118" mass="13650">MSYDFRLVPTCAYVTEGMVLNAIHESAWPLVPGSTKQQIRDTLVLRYLGGMLPEPSRYFSSIVDSYLLKLLEKCKITLIRHQDMPTNRDLVRYRTYQIPVTRIVLYLPSEAAISSLRR</sequence>
<evidence type="ECO:0000313" key="2">
    <source>
        <dbReference type="Proteomes" id="UP000825935"/>
    </source>
</evidence>
<dbReference type="AlphaFoldDB" id="A0A8T2QTS1"/>
<proteinExistence type="predicted"/>
<reference evidence="1" key="1">
    <citation type="submission" date="2021-08" db="EMBL/GenBank/DDBJ databases">
        <title>WGS assembly of Ceratopteris richardii.</title>
        <authorList>
            <person name="Marchant D.B."/>
            <person name="Chen G."/>
            <person name="Jenkins J."/>
            <person name="Shu S."/>
            <person name="Leebens-Mack J."/>
            <person name="Grimwood J."/>
            <person name="Schmutz J."/>
            <person name="Soltis P."/>
            <person name="Soltis D."/>
            <person name="Chen Z.-H."/>
        </authorList>
    </citation>
    <scope>NUCLEOTIDE SEQUENCE</scope>
    <source>
        <strain evidence="1">Whitten #5841</strain>
        <tissue evidence="1">Leaf</tissue>
    </source>
</reference>
<keyword evidence="2" id="KW-1185">Reference proteome</keyword>